<accession>A0AAD6E3E6</accession>
<evidence type="ECO:0000313" key="1">
    <source>
        <dbReference type="EMBL" id="KAJ5599711.1"/>
    </source>
</evidence>
<gene>
    <name evidence="1" type="ORF">N7450_000778</name>
</gene>
<name>A0AAD6E3E6_9EURO</name>
<comment type="caution">
    <text evidence="1">The sequence shown here is derived from an EMBL/GenBank/DDBJ whole genome shotgun (WGS) entry which is preliminary data.</text>
</comment>
<dbReference type="AlphaFoldDB" id="A0AAD6E3E6"/>
<keyword evidence="2" id="KW-1185">Reference proteome</keyword>
<evidence type="ECO:0000313" key="2">
    <source>
        <dbReference type="Proteomes" id="UP001216150"/>
    </source>
</evidence>
<proteinExistence type="predicted"/>
<sequence>MPARLLSFATFCFAQQVKKRMEEVAANADLQLPSVTVEVTFVDTAPVEDYEFKYQKSYREVPDNLDMRMVDYKRVLDLLSEWSDINFKIVYQSKFLGADGEGWM</sequence>
<reference evidence="1 2" key="1">
    <citation type="journal article" date="2023" name="IMA Fungus">
        <title>Comparative genomic study of the Penicillium genus elucidates a diverse pangenome and 15 lateral gene transfer events.</title>
        <authorList>
            <person name="Petersen C."/>
            <person name="Sorensen T."/>
            <person name="Nielsen M.R."/>
            <person name="Sondergaard T.E."/>
            <person name="Sorensen J.L."/>
            <person name="Fitzpatrick D.A."/>
            <person name="Frisvad J.C."/>
            <person name="Nielsen K.L."/>
        </authorList>
    </citation>
    <scope>NUCLEOTIDE SEQUENCE [LARGE SCALE GENOMIC DNA]</scope>
    <source>
        <strain evidence="1 2">IBT 29057</strain>
    </source>
</reference>
<protein>
    <submittedName>
        <fullName evidence="1">Uncharacterized protein</fullName>
    </submittedName>
</protein>
<dbReference type="Proteomes" id="UP001216150">
    <property type="component" value="Unassembled WGS sequence"/>
</dbReference>
<organism evidence="1 2">
    <name type="scientific">Penicillium hetheringtonii</name>
    <dbReference type="NCBI Taxonomy" id="911720"/>
    <lineage>
        <taxon>Eukaryota</taxon>
        <taxon>Fungi</taxon>
        <taxon>Dikarya</taxon>
        <taxon>Ascomycota</taxon>
        <taxon>Pezizomycotina</taxon>
        <taxon>Eurotiomycetes</taxon>
        <taxon>Eurotiomycetidae</taxon>
        <taxon>Eurotiales</taxon>
        <taxon>Aspergillaceae</taxon>
        <taxon>Penicillium</taxon>
    </lineage>
</organism>
<dbReference type="EMBL" id="JAQJAC010000001">
    <property type="protein sequence ID" value="KAJ5599711.1"/>
    <property type="molecule type" value="Genomic_DNA"/>
</dbReference>